<name>A0ABT4TW89_9ACTN</name>
<accession>A0ABT4TW89</accession>
<gene>
    <name evidence="1" type="ORF">O4U47_30835</name>
</gene>
<protein>
    <submittedName>
        <fullName evidence="1">Uncharacterized protein</fullName>
    </submittedName>
</protein>
<comment type="caution">
    <text evidence="1">The sequence shown here is derived from an EMBL/GenBank/DDBJ whole genome shotgun (WGS) entry which is preliminary data.</text>
</comment>
<reference evidence="1" key="1">
    <citation type="submission" date="2023-01" db="EMBL/GenBank/DDBJ databases">
        <title>Draft genome sequence of Nocardiopsis sp. LSu2-4 isolated from halophytes.</title>
        <authorList>
            <person name="Duangmal K."/>
            <person name="Chantavorakit T."/>
        </authorList>
    </citation>
    <scope>NUCLEOTIDE SEQUENCE</scope>
    <source>
        <strain evidence="1">LSu2-4</strain>
    </source>
</reference>
<proteinExistence type="predicted"/>
<dbReference type="RefSeq" id="WP_270681527.1">
    <property type="nucleotide sequence ID" value="NZ_JAQFWP010000120.1"/>
</dbReference>
<sequence length="55" mass="5672">MSGAPATPPRERERITKAIADLEFSRAAPDEVIDAAPADIAERATAAGPDPASAR</sequence>
<keyword evidence="2" id="KW-1185">Reference proteome</keyword>
<organism evidence="1 2">
    <name type="scientific">Nocardiopsis suaedae</name>
    <dbReference type="NCBI Taxonomy" id="3018444"/>
    <lineage>
        <taxon>Bacteria</taxon>
        <taxon>Bacillati</taxon>
        <taxon>Actinomycetota</taxon>
        <taxon>Actinomycetes</taxon>
        <taxon>Streptosporangiales</taxon>
        <taxon>Nocardiopsidaceae</taxon>
        <taxon>Nocardiopsis</taxon>
    </lineage>
</organism>
<evidence type="ECO:0000313" key="1">
    <source>
        <dbReference type="EMBL" id="MDA2808942.1"/>
    </source>
</evidence>
<dbReference type="Proteomes" id="UP001165685">
    <property type="component" value="Unassembled WGS sequence"/>
</dbReference>
<evidence type="ECO:0000313" key="2">
    <source>
        <dbReference type="Proteomes" id="UP001165685"/>
    </source>
</evidence>
<dbReference type="EMBL" id="JAQFWP010000120">
    <property type="protein sequence ID" value="MDA2808942.1"/>
    <property type="molecule type" value="Genomic_DNA"/>
</dbReference>